<organism evidence="1 2">
    <name type="scientific">Trifolium medium</name>
    <dbReference type="NCBI Taxonomy" id="97028"/>
    <lineage>
        <taxon>Eukaryota</taxon>
        <taxon>Viridiplantae</taxon>
        <taxon>Streptophyta</taxon>
        <taxon>Embryophyta</taxon>
        <taxon>Tracheophyta</taxon>
        <taxon>Spermatophyta</taxon>
        <taxon>Magnoliopsida</taxon>
        <taxon>eudicotyledons</taxon>
        <taxon>Gunneridae</taxon>
        <taxon>Pentapetalae</taxon>
        <taxon>rosids</taxon>
        <taxon>fabids</taxon>
        <taxon>Fabales</taxon>
        <taxon>Fabaceae</taxon>
        <taxon>Papilionoideae</taxon>
        <taxon>50 kb inversion clade</taxon>
        <taxon>NPAAA clade</taxon>
        <taxon>Hologalegina</taxon>
        <taxon>IRL clade</taxon>
        <taxon>Trifolieae</taxon>
        <taxon>Trifolium</taxon>
    </lineage>
</organism>
<comment type="caution">
    <text evidence="1">The sequence shown here is derived from an EMBL/GenBank/DDBJ whole genome shotgun (WGS) entry which is preliminary data.</text>
</comment>
<dbReference type="AlphaFoldDB" id="A0A392V079"/>
<dbReference type="Proteomes" id="UP000265520">
    <property type="component" value="Unassembled WGS sequence"/>
</dbReference>
<evidence type="ECO:0000313" key="1">
    <source>
        <dbReference type="EMBL" id="MCI81714.1"/>
    </source>
</evidence>
<name>A0A392V079_9FABA</name>
<feature type="non-terminal residue" evidence="1">
    <location>
        <position position="1"/>
    </location>
</feature>
<protein>
    <submittedName>
        <fullName evidence="1">Uncharacterized protein</fullName>
    </submittedName>
</protein>
<proteinExistence type="predicted"/>
<reference evidence="1 2" key="1">
    <citation type="journal article" date="2018" name="Front. Plant Sci.">
        <title>Red Clover (Trifolium pratense) and Zigzag Clover (T. medium) - A Picture of Genomic Similarities and Differences.</title>
        <authorList>
            <person name="Dluhosova J."/>
            <person name="Istvanek J."/>
            <person name="Nedelnik J."/>
            <person name="Repkova J."/>
        </authorList>
    </citation>
    <scope>NUCLEOTIDE SEQUENCE [LARGE SCALE GENOMIC DNA]</scope>
    <source>
        <strain evidence="2">cv. 10/8</strain>
        <tissue evidence="1">Leaf</tissue>
    </source>
</reference>
<evidence type="ECO:0000313" key="2">
    <source>
        <dbReference type="Proteomes" id="UP000265520"/>
    </source>
</evidence>
<accession>A0A392V079</accession>
<sequence length="69" mass="8212">HDAARWERGFTELAYLSDLTTDQLPRRLKIAERELPFFDAPGGIRNFMEFCRRTLNGYREKLIRARRGL</sequence>
<keyword evidence="2" id="KW-1185">Reference proteome</keyword>
<dbReference type="EMBL" id="LXQA011025820">
    <property type="protein sequence ID" value="MCI81714.1"/>
    <property type="molecule type" value="Genomic_DNA"/>
</dbReference>